<evidence type="ECO:0008006" key="3">
    <source>
        <dbReference type="Google" id="ProtNLM"/>
    </source>
</evidence>
<gene>
    <name evidence="1" type="ORF">J2D77_16530</name>
</gene>
<evidence type="ECO:0000313" key="1">
    <source>
        <dbReference type="EMBL" id="MBO1326751.1"/>
    </source>
</evidence>
<organism evidence="1 2">
    <name type="scientific">Acetobacter garciniae</name>
    <dbReference type="NCBI Taxonomy" id="2817435"/>
    <lineage>
        <taxon>Bacteria</taxon>
        <taxon>Pseudomonadati</taxon>
        <taxon>Pseudomonadota</taxon>
        <taxon>Alphaproteobacteria</taxon>
        <taxon>Acetobacterales</taxon>
        <taxon>Acetobacteraceae</taxon>
        <taxon>Acetobacter</taxon>
    </lineage>
</organism>
<proteinExistence type="predicted"/>
<reference evidence="1" key="1">
    <citation type="submission" date="2021-03" db="EMBL/GenBank/DDBJ databases">
        <title>The complete genome sequence of Acetobacter sp. TBRC 12339.</title>
        <authorList>
            <person name="Charoenyingcharoen P."/>
            <person name="Yukphan P."/>
        </authorList>
    </citation>
    <scope>NUCLEOTIDE SEQUENCE</scope>
    <source>
        <strain evidence="1">TBRC 12339</strain>
    </source>
</reference>
<dbReference type="InterPro" id="IPR027417">
    <property type="entry name" value="P-loop_NTPase"/>
</dbReference>
<evidence type="ECO:0000313" key="2">
    <source>
        <dbReference type="Proteomes" id="UP000664073"/>
    </source>
</evidence>
<dbReference type="AlphaFoldDB" id="A0A939HQ32"/>
<protein>
    <recommendedName>
        <fullName evidence="3">Protein ImuA</fullName>
    </recommendedName>
</protein>
<dbReference type="Gene3D" id="3.40.50.300">
    <property type="entry name" value="P-loop containing nucleotide triphosphate hydrolases"/>
    <property type="match status" value="1"/>
</dbReference>
<dbReference type="RefSeq" id="WP_207847588.1">
    <property type="nucleotide sequence ID" value="NZ_JAFVMH010000017.1"/>
</dbReference>
<dbReference type="EMBL" id="JAFVMH010000017">
    <property type="protein sequence ID" value="MBO1326751.1"/>
    <property type="molecule type" value="Genomic_DNA"/>
</dbReference>
<name>A0A939HQ32_9PROT</name>
<comment type="caution">
    <text evidence="1">The sequence shown here is derived from an EMBL/GenBank/DDBJ whole genome shotgun (WGS) entry which is preliminary data.</text>
</comment>
<sequence length="263" mass="27845">MTHAKMDTLALLRDKIRRIEGFEQTAAGRLSTGIPAIDACLHGGLTRGGLHEFFGAGSDRSLAARPTRFIASILARTDGPVIWASEEHLDLSAAGIRRSGLNLGRLICVTAIKGGLTALCEDVVRERGVCALVADYRTPLSLTESRRLHLAAEKSGVTGFLIFRSAALAAAPPASASVTRWRIAGTPSPLSDDTASYSPVASSERWAVDLLRHRSGSLGTWLINPADHVQTHSLPMASALVDRAVAEAPRAVQATDRAGALRA</sequence>
<keyword evidence="2" id="KW-1185">Reference proteome</keyword>
<dbReference type="Proteomes" id="UP000664073">
    <property type="component" value="Unassembled WGS sequence"/>
</dbReference>
<accession>A0A939HQ32</accession>
<dbReference type="SUPFAM" id="SSF52540">
    <property type="entry name" value="P-loop containing nucleoside triphosphate hydrolases"/>
    <property type="match status" value="1"/>
</dbReference>